<evidence type="ECO:0000256" key="2">
    <source>
        <dbReference type="ARBA" id="ARBA00022553"/>
    </source>
</evidence>
<dbReference type="InterPro" id="IPR036736">
    <property type="entry name" value="ACP-like_sf"/>
</dbReference>
<dbReference type="InterPro" id="IPR009081">
    <property type="entry name" value="PP-bd_ACP"/>
</dbReference>
<dbReference type="InterPro" id="IPR020806">
    <property type="entry name" value="PKS_PP-bd"/>
</dbReference>
<proteinExistence type="predicted"/>
<dbReference type="SUPFAM" id="SSF47336">
    <property type="entry name" value="ACP-like"/>
    <property type="match status" value="1"/>
</dbReference>
<dbReference type="InterPro" id="IPR020845">
    <property type="entry name" value="AMP-binding_CS"/>
</dbReference>
<evidence type="ECO:0000256" key="1">
    <source>
        <dbReference type="ARBA" id="ARBA00022450"/>
    </source>
</evidence>
<organism evidence="5 6">
    <name type="scientific">Podospora australis</name>
    <dbReference type="NCBI Taxonomy" id="1536484"/>
    <lineage>
        <taxon>Eukaryota</taxon>
        <taxon>Fungi</taxon>
        <taxon>Dikarya</taxon>
        <taxon>Ascomycota</taxon>
        <taxon>Pezizomycotina</taxon>
        <taxon>Sordariomycetes</taxon>
        <taxon>Sordariomycetidae</taxon>
        <taxon>Sordariales</taxon>
        <taxon>Podosporaceae</taxon>
        <taxon>Podospora</taxon>
    </lineage>
</organism>
<dbReference type="Pfam" id="PF23562">
    <property type="entry name" value="AMP-binding_C_3"/>
    <property type="match status" value="1"/>
</dbReference>
<dbReference type="InterPro" id="IPR051414">
    <property type="entry name" value="Adenylate-forming_Reductase"/>
</dbReference>
<dbReference type="Pfam" id="PF07993">
    <property type="entry name" value="NAD_binding_4"/>
    <property type="match status" value="1"/>
</dbReference>
<dbReference type="Pfam" id="PF00501">
    <property type="entry name" value="AMP-binding"/>
    <property type="match status" value="1"/>
</dbReference>
<dbReference type="PROSITE" id="PS00455">
    <property type="entry name" value="AMP_BINDING"/>
    <property type="match status" value="1"/>
</dbReference>
<gene>
    <name evidence="5" type="ORF">QBC35DRAFT_412198</name>
</gene>
<dbReference type="SUPFAM" id="SSF51735">
    <property type="entry name" value="NAD(P)-binding Rossmann-fold domains"/>
    <property type="match status" value="1"/>
</dbReference>
<dbReference type="PROSITE" id="PS50075">
    <property type="entry name" value="CARRIER"/>
    <property type="match status" value="1"/>
</dbReference>
<dbReference type="InterPro" id="IPR006162">
    <property type="entry name" value="Ppantetheine_attach_site"/>
</dbReference>
<dbReference type="InterPro" id="IPR042099">
    <property type="entry name" value="ANL_N_sf"/>
</dbReference>
<dbReference type="SUPFAM" id="SSF56801">
    <property type="entry name" value="Acetyl-CoA synthetase-like"/>
    <property type="match status" value="1"/>
</dbReference>
<dbReference type="PROSITE" id="PS00012">
    <property type="entry name" value="PHOSPHOPANTETHEINE"/>
    <property type="match status" value="1"/>
</dbReference>
<evidence type="ECO:0000259" key="4">
    <source>
        <dbReference type="PROSITE" id="PS50075"/>
    </source>
</evidence>
<dbReference type="GO" id="GO:0031177">
    <property type="term" value="F:phosphopantetheine binding"/>
    <property type="evidence" value="ECO:0007669"/>
    <property type="project" value="InterPro"/>
</dbReference>
<dbReference type="PANTHER" id="PTHR43439:SF2">
    <property type="entry name" value="ENZYME, PUTATIVE (JCVI)-RELATED"/>
    <property type="match status" value="1"/>
</dbReference>
<dbReference type="Gene3D" id="3.40.50.12780">
    <property type="entry name" value="N-terminal domain of ligase-like"/>
    <property type="match status" value="1"/>
</dbReference>
<dbReference type="Proteomes" id="UP001302126">
    <property type="component" value="Unassembled WGS sequence"/>
</dbReference>
<dbReference type="InterPro" id="IPR013120">
    <property type="entry name" value="FAR_NAD-bd"/>
</dbReference>
<dbReference type="Pfam" id="PF00550">
    <property type="entry name" value="PP-binding"/>
    <property type="match status" value="1"/>
</dbReference>
<dbReference type="EMBL" id="MU864418">
    <property type="protein sequence ID" value="KAK4186651.1"/>
    <property type="molecule type" value="Genomic_DNA"/>
</dbReference>
<protein>
    <recommendedName>
        <fullName evidence="4">Carrier domain-containing protein</fullName>
    </recommendedName>
</protein>
<evidence type="ECO:0000313" key="6">
    <source>
        <dbReference type="Proteomes" id="UP001302126"/>
    </source>
</evidence>
<evidence type="ECO:0000256" key="3">
    <source>
        <dbReference type="SAM" id="MobiDB-lite"/>
    </source>
</evidence>
<comment type="caution">
    <text evidence="5">The sequence shown here is derived from an EMBL/GenBank/DDBJ whole genome shotgun (WGS) entry which is preliminary data.</text>
</comment>
<keyword evidence="2" id="KW-0597">Phosphoprotein</keyword>
<dbReference type="InterPro" id="IPR036291">
    <property type="entry name" value="NAD(P)-bd_dom_sf"/>
</dbReference>
<dbReference type="Gene3D" id="1.10.1200.10">
    <property type="entry name" value="ACP-like"/>
    <property type="match status" value="1"/>
</dbReference>
<dbReference type="PANTHER" id="PTHR43439">
    <property type="entry name" value="PHENYLACETATE-COENZYME A LIGASE"/>
    <property type="match status" value="1"/>
</dbReference>
<dbReference type="AlphaFoldDB" id="A0AAN7AFG3"/>
<reference evidence="5" key="1">
    <citation type="journal article" date="2023" name="Mol. Phylogenet. Evol.">
        <title>Genome-scale phylogeny and comparative genomics of the fungal order Sordariales.</title>
        <authorList>
            <person name="Hensen N."/>
            <person name="Bonometti L."/>
            <person name="Westerberg I."/>
            <person name="Brannstrom I.O."/>
            <person name="Guillou S."/>
            <person name="Cros-Aarteil S."/>
            <person name="Calhoun S."/>
            <person name="Haridas S."/>
            <person name="Kuo A."/>
            <person name="Mondo S."/>
            <person name="Pangilinan J."/>
            <person name="Riley R."/>
            <person name="LaButti K."/>
            <person name="Andreopoulos B."/>
            <person name="Lipzen A."/>
            <person name="Chen C."/>
            <person name="Yan M."/>
            <person name="Daum C."/>
            <person name="Ng V."/>
            <person name="Clum A."/>
            <person name="Steindorff A."/>
            <person name="Ohm R.A."/>
            <person name="Martin F."/>
            <person name="Silar P."/>
            <person name="Natvig D.O."/>
            <person name="Lalanne C."/>
            <person name="Gautier V."/>
            <person name="Ament-Velasquez S.L."/>
            <person name="Kruys A."/>
            <person name="Hutchinson M.I."/>
            <person name="Powell A.J."/>
            <person name="Barry K."/>
            <person name="Miller A.N."/>
            <person name="Grigoriev I.V."/>
            <person name="Debuchy R."/>
            <person name="Gladieux P."/>
            <person name="Hiltunen Thoren M."/>
            <person name="Johannesson H."/>
        </authorList>
    </citation>
    <scope>NUCLEOTIDE SEQUENCE</scope>
    <source>
        <strain evidence="5">PSN309</strain>
    </source>
</reference>
<sequence>MSGPITPRDDVPSVFRAERASPNRLVHLIPDQLAAEVPEYPLFSYPKTNSPKDGFIDISARQFANAINRTAWYLLDLLGPPKNFESIGYMGTNDIRYFFFMFGAIKVGYKMCFVSPRNNLDGHLNVLKGVDCQVFLRADGVNVDDILAQRPMETAVVPELTELLDETAVPIYPYTKTFEEARHDPCLVLHTTGSTGLPKPITWKVAILSTYEAWRTIPEVDGYVPTTVVYQQARRAYTSMPLFHTSGLNAGITWALLLGVTLVYSAPRIVPNSAYTDEMHIHAGVDATMGAPSLYEELSRDPEALERLNNLKYVVASGAPLSQRAGALISQRSRVISNLGSTETACLQRLSPNIEDWDYFYWHPTHSGIEMKEVLPGLFEHFIIRKPGLELYQGIFTTFPDIQEWSMSDLYERHPDKPFMYRYKGRRDDVIVLSNGEKIAPALMEATLNSSPLVKGTMIVGRGKFQPAALIDLGEEPPKTTKERHELVEKLLPFINDANEHAPAHGQLDRYHILFADPKRPVHYLGQGKMQRHMTHKVYEEDIERLYEAAENPDSGEGADWNREGAARLDFTSGAALRKGLASLVAGITGIQEELLVGSNDLFELGVDSLHVIRLAREVRMEVSRTPGLERTSLKAFSPKAVYSHPTLRELAGYIVQRTQSDPEADLVSQKQKSDGEVKANGNGVLTNGVRVNGAVNGDADEHTNGLTNGYTNGNVNGHVNGTLTKSLPALDRAKGLLGKYVQSLPRSARNSDTDQEAVRPRPSSMTVILTGSTGSLGSYILDALNRDPNVSKIICLNRSDNAEERQLAIAGQRGLTVPSPSRVDFFKADLSKAYLGLSEGVYNRLRRTVTHIIHNQWPVNFNWPLSSFEPSIRGVRNLCLFSSRSTHNAFLLFVSSVSSVSSWKESGGVPEQVMRDLAMAAPMGYGQSKLIAENLLEKAGEISGVRSACCRVGIVAGPVESKAGMWNRHEYIPSVIISSAHLGVFPATFPSRDRVDWLPVDKVSSILLEILFSASAPSMQGGKGTEIFHVVNPSPVSWSGATSEDGSCIARSVLAAYPTAANVLPVSFEAWVEKLQQSAEDAVDVEVNPAVRLVEFYSGLVAAKSEPRRLLSERAEGISKTMREVGAVRDDWLRTWMAQWGLKTEWLRLM</sequence>
<keyword evidence="6" id="KW-1185">Reference proteome</keyword>
<evidence type="ECO:0000313" key="5">
    <source>
        <dbReference type="EMBL" id="KAK4186651.1"/>
    </source>
</evidence>
<feature type="domain" description="Carrier" evidence="4">
    <location>
        <begin position="572"/>
        <end position="659"/>
    </location>
</feature>
<feature type="region of interest" description="Disordered" evidence="3">
    <location>
        <begin position="670"/>
        <end position="691"/>
    </location>
</feature>
<dbReference type="SMART" id="SM00823">
    <property type="entry name" value="PKS_PP"/>
    <property type="match status" value="1"/>
</dbReference>
<reference evidence="5" key="2">
    <citation type="submission" date="2023-05" db="EMBL/GenBank/DDBJ databases">
        <authorList>
            <consortium name="Lawrence Berkeley National Laboratory"/>
            <person name="Steindorff A."/>
            <person name="Hensen N."/>
            <person name="Bonometti L."/>
            <person name="Westerberg I."/>
            <person name="Brannstrom I.O."/>
            <person name="Guillou S."/>
            <person name="Cros-Aarteil S."/>
            <person name="Calhoun S."/>
            <person name="Haridas S."/>
            <person name="Kuo A."/>
            <person name="Mondo S."/>
            <person name="Pangilinan J."/>
            <person name="Riley R."/>
            <person name="Labutti K."/>
            <person name="Andreopoulos B."/>
            <person name="Lipzen A."/>
            <person name="Chen C."/>
            <person name="Yanf M."/>
            <person name="Daum C."/>
            <person name="Ng V."/>
            <person name="Clum A."/>
            <person name="Ohm R."/>
            <person name="Martin F."/>
            <person name="Silar P."/>
            <person name="Natvig D."/>
            <person name="Lalanne C."/>
            <person name="Gautier V."/>
            <person name="Ament-Velasquez S.L."/>
            <person name="Kruys A."/>
            <person name="Hutchinson M.I."/>
            <person name="Powell A.J."/>
            <person name="Barry K."/>
            <person name="Miller A.N."/>
            <person name="Grigoriev I.V."/>
            <person name="Debuchy R."/>
            <person name="Gladieux P."/>
            <person name="Thoren M.H."/>
            <person name="Johannesson H."/>
        </authorList>
    </citation>
    <scope>NUCLEOTIDE SEQUENCE</scope>
    <source>
        <strain evidence="5">PSN309</strain>
    </source>
</reference>
<dbReference type="InterPro" id="IPR000873">
    <property type="entry name" value="AMP-dep_synth/lig_dom"/>
</dbReference>
<accession>A0AAN7AFG3</accession>
<keyword evidence="1" id="KW-0596">Phosphopantetheine</keyword>
<name>A0AAN7AFG3_9PEZI</name>
<dbReference type="Gene3D" id="3.40.50.720">
    <property type="entry name" value="NAD(P)-binding Rossmann-like Domain"/>
    <property type="match status" value="1"/>
</dbReference>